<reference evidence="2 3" key="1">
    <citation type="submission" date="2018-06" db="EMBL/GenBank/DDBJ databases">
        <authorList>
            <consortium name="Pathogen Informatics"/>
            <person name="Doyle S."/>
        </authorList>
    </citation>
    <scope>NUCLEOTIDE SEQUENCE [LARGE SCALE GENOMIC DNA]</scope>
    <source>
        <strain evidence="2 3">NCTC10571</strain>
    </source>
</reference>
<name>A0A378NWS6_9FIRM</name>
<feature type="transmembrane region" description="Helical" evidence="1">
    <location>
        <begin position="6"/>
        <end position="25"/>
    </location>
</feature>
<keyword evidence="1" id="KW-1133">Transmembrane helix</keyword>
<organism evidence="2 3">
    <name type="scientific">Megamonas hypermegale</name>
    <dbReference type="NCBI Taxonomy" id="158847"/>
    <lineage>
        <taxon>Bacteria</taxon>
        <taxon>Bacillati</taxon>
        <taxon>Bacillota</taxon>
        <taxon>Negativicutes</taxon>
        <taxon>Selenomonadales</taxon>
        <taxon>Selenomonadaceae</taxon>
        <taxon>Megamonas</taxon>
    </lineage>
</organism>
<evidence type="ECO:0000313" key="3">
    <source>
        <dbReference type="Proteomes" id="UP000255234"/>
    </source>
</evidence>
<evidence type="ECO:0000256" key="1">
    <source>
        <dbReference type="SAM" id="Phobius"/>
    </source>
</evidence>
<keyword evidence="1" id="KW-0812">Transmembrane</keyword>
<evidence type="ECO:0000313" key="2">
    <source>
        <dbReference type="EMBL" id="STY70438.1"/>
    </source>
</evidence>
<proteinExistence type="predicted"/>
<feature type="transmembrane region" description="Helical" evidence="1">
    <location>
        <begin position="45"/>
        <end position="67"/>
    </location>
</feature>
<dbReference type="Proteomes" id="UP000255234">
    <property type="component" value="Unassembled WGS sequence"/>
</dbReference>
<protein>
    <submittedName>
        <fullName evidence="2">Uncharacterized protein</fullName>
    </submittedName>
</protein>
<keyword evidence="1" id="KW-0472">Membrane</keyword>
<gene>
    <name evidence="2" type="ORF">NCTC10571_00575</name>
</gene>
<sequence>MGEKIELIFIFILTIVLTIAVYAWWNRRYTMVTTGGIEGRAQAHFSNLLTVLIVCFGISLFLVHGIFKILSSEIFWFILIAIIGLYFFLSKDDKKKLLESLEKNDQYLKQIIYYMPDDKGVEAEAIIFYDTNNYNQNGVNGTYFEFFKEDTKKENISSVSYKHIVFKNENSEDYCYIFEPIKELNFQPEKYDLNKYTSDYISNILTLCKDKTNSSNDIIYLSKHVKFNPNSNAIIALQYNFIKNNILSTTNNEWICPNCGQINNDLFCAKCGQKNIK</sequence>
<dbReference type="RefSeq" id="WP_115151067.1">
    <property type="nucleotide sequence ID" value="NZ_UGPP01000001.1"/>
</dbReference>
<accession>A0A378NWS6</accession>
<dbReference type="AlphaFoldDB" id="A0A378NWS6"/>
<dbReference type="EMBL" id="UGPP01000001">
    <property type="protein sequence ID" value="STY70438.1"/>
    <property type="molecule type" value="Genomic_DNA"/>
</dbReference>
<feature type="transmembrane region" description="Helical" evidence="1">
    <location>
        <begin position="73"/>
        <end position="89"/>
    </location>
</feature>